<proteinExistence type="inferred from homology"/>
<evidence type="ECO:0000256" key="2">
    <source>
        <dbReference type="ARBA" id="ARBA00023235"/>
    </source>
</evidence>
<evidence type="ECO:0000259" key="4">
    <source>
        <dbReference type="PROSITE" id="PS50072"/>
    </source>
</evidence>
<protein>
    <recommendedName>
        <fullName evidence="3">Peptidyl-prolyl cis-trans isomerase</fullName>
        <shortName evidence="3">PPIase</shortName>
        <ecNumber evidence="3">5.2.1.8</ecNumber>
    </recommendedName>
</protein>
<reference evidence="5" key="1">
    <citation type="submission" date="2014-07" db="EMBL/GenBank/DDBJ databases">
        <authorList>
            <person name="Martin A.A"/>
            <person name="De Silva N."/>
        </authorList>
    </citation>
    <scope>NUCLEOTIDE SEQUENCE</scope>
</reference>
<organism evidence="5 6">
    <name type="scientific">Strongyloides venezuelensis</name>
    <name type="common">Threadworm</name>
    <dbReference type="NCBI Taxonomy" id="75913"/>
    <lineage>
        <taxon>Eukaryota</taxon>
        <taxon>Metazoa</taxon>
        <taxon>Ecdysozoa</taxon>
        <taxon>Nematoda</taxon>
        <taxon>Chromadorea</taxon>
        <taxon>Rhabditida</taxon>
        <taxon>Tylenchina</taxon>
        <taxon>Panagrolaimomorpha</taxon>
        <taxon>Strongyloidoidea</taxon>
        <taxon>Strongyloididae</taxon>
        <taxon>Strongyloides</taxon>
    </lineage>
</organism>
<reference evidence="6" key="2">
    <citation type="submission" date="2015-08" db="UniProtKB">
        <authorList>
            <consortium name="WormBaseParasite"/>
        </authorList>
    </citation>
    <scope>IDENTIFICATION</scope>
</reference>
<name>A0A0K0FII4_STRVS</name>
<dbReference type="InterPro" id="IPR002130">
    <property type="entry name" value="Cyclophilin-type_PPIase_dom"/>
</dbReference>
<dbReference type="SUPFAM" id="SSF50891">
    <property type="entry name" value="Cyclophilin-like"/>
    <property type="match status" value="1"/>
</dbReference>
<sequence>MNPKVYLDLTADGEPLGRLVFTLFHSIAPKTVENFRVLCTGEKGFGYKGCLFYRVVPTFCACSGDFETNNRERDGGRSIFGVKYFDDETFEIKHTERGILSMDNYGWPNTVSSRFFITFDECRWMDDFHVAFGKLIDGFDTLDKLEELGIIEGFGAQKGRTKKEVIISDCGEIKNDEDNNA</sequence>
<comment type="catalytic activity">
    <reaction evidence="3">
        <text>[protein]-peptidylproline (omega=180) = [protein]-peptidylproline (omega=0)</text>
        <dbReference type="Rhea" id="RHEA:16237"/>
        <dbReference type="Rhea" id="RHEA-COMP:10747"/>
        <dbReference type="Rhea" id="RHEA-COMP:10748"/>
        <dbReference type="ChEBI" id="CHEBI:83833"/>
        <dbReference type="ChEBI" id="CHEBI:83834"/>
        <dbReference type="EC" id="5.2.1.8"/>
    </reaction>
</comment>
<dbReference type="PANTHER" id="PTHR11071">
    <property type="entry name" value="PEPTIDYL-PROLYL CIS-TRANS ISOMERASE"/>
    <property type="match status" value="1"/>
</dbReference>
<dbReference type="GO" id="GO:0006457">
    <property type="term" value="P:protein folding"/>
    <property type="evidence" value="ECO:0007669"/>
    <property type="project" value="TreeGrafter"/>
</dbReference>
<keyword evidence="2 3" id="KW-0413">Isomerase</keyword>
<dbReference type="PROSITE" id="PS50072">
    <property type="entry name" value="CSA_PPIASE_2"/>
    <property type="match status" value="1"/>
</dbReference>
<comment type="function">
    <text evidence="3">PPIases accelerate the folding of proteins. It catalyzes the cis-trans isomerization of proline imidic peptide bonds in oligopeptides.</text>
</comment>
<keyword evidence="5" id="KW-1185">Reference proteome</keyword>
<dbReference type="Proteomes" id="UP000035680">
    <property type="component" value="Unassembled WGS sequence"/>
</dbReference>
<evidence type="ECO:0000313" key="6">
    <source>
        <dbReference type="WBParaSite" id="SVE_0870300.1"/>
    </source>
</evidence>
<dbReference type="InterPro" id="IPR024936">
    <property type="entry name" value="Cyclophilin-type_PPIase"/>
</dbReference>
<dbReference type="PRINTS" id="PR00153">
    <property type="entry name" value="CSAPPISMRASE"/>
</dbReference>
<dbReference type="FunFam" id="2.40.100.10:FF:000076">
    <property type="entry name" value="Peptidyl-prolyl cis-trans isomerase"/>
    <property type="match status" value="1"/>
</dbReference>
<evidence type="ECO:0000256" key="3">
    <source>
        <dbReference type="RuleBase" id="RU363019"/>
    </source>
</evidence>
<feature type="domain" description="PPIase cyclophilin-type" evidence="4">
    <location>
        <begin position="6"/>
        <end position="172"/>
    </location>
</feature>
<dbReference type="Gene3D" id="2.40.100.10">
    <property type="entry name" value="Cyclophilin-like"/>
    <property type="match status" value="1"/>
</dbReference>
<dbReference type="GO" id="GO:0003755">
    <property type="term" value="F:peptidyl-prolyl cis-trans isomerase activity"/>
    <property type="evidence" value="ECO:0007669"/>
    <property type="project" value="UniProtKB-UniRule"/>
</dbReference>
<accession>A0A0K0FII4</accession>
<dbReference type="AlphaFoldDB" id="A0A0K0FII4"/>
<dbReference type="PANTHER" id="PTHR11071:SF570">
    <property type="entry name" value="PEPTIDYL-PROLYL CIS-TRANS ISOMERASE"/>
    <property type="match status" value="1"/>
</dbReference>
<evidence type="ECO:0000256" key="1">
    <source>
        <dbReference type="ARBA" id="ARBA00023110"/>
    </source>
</evidence>
<keyword evidence="1 3" id="KW-0697">Rotamase</keyword>
<comment type="similarity">
    <text evidence="3">Belongs to the cyclophilin-type PPIase family.</text>
</comment>
<dbReference type="GO" id="GO:0005737">
    <property type="term" value="C:cytoplasm"/>
    <property type="evidence" value="ECO:0007669"/>
    <property type="project" value="TreeGrafter"/>
</dbReference>
<dbReference type="PIRSF" id="PIRSF001467">
    <property type="entry name" value="Peptidylpro_ismrse"/>
    <property type="match status" value="1"/>
</dbReference>
<dbReference type="InterPro" id="IPR029000">
    <property type="entry name" value="Cyclophilin-like_dom_sf"/>
</dbReference>
<dbReference type="GO" id="GO:0016018">
    <property type="term" value="F:cyclosporin A binding"/>
    <property type="evidence" value="ECO:0007669"/>
    <property type="project" value="TreeGrafter"/>
</dbReference>
<dbReference type="Pfam" id="PF00160">
    <property type="entry name" value="Pro_isomerase"/>
    <property type="match status" value="1"/>
</dbReference>
<evidence type="ECO:0000313" key="5">
    <source>
        <dbReference type="Proteomes" id="UP000035680"/>
    </source>
</evidence>
<dbReference type="EC" id="5.2.1.8" evidence="3"/>
<dbReference type="STRING" id="75913.A0A0K0FII4"/>
<dbReference type="WBParaSite" id="SVE_0870300.1">
    <property type="protein sequence ID" value="SVE_0870300.1"/>
    <property type="gene ID" value="SVE_0870300"/>
</dbReference>